<dbReference type="AlphaFoldDB" id="A0A9D5ADP7"/>
<reference evidence="3 4" key="1">
    <citation type="journal article" date="2022" name="Nat. Genet.">
        <title>Improved pea reference genome and pan-genome highlight genomic features and evolutionary characteristics.</title>
        <authorList>
            <person name="Yang T."/>
            <person name="Liu R."/>
            <person name="Luo Y."/>
            <person name="Hu S."/>
            <person name="Wang D."/>
            <person name="Wang C."/>
            <person name="Pandey M.K."/>
            <person name="Ge S."/>
            <person name="Xu Q."/>
            <person name="Li N."/>
            <person name="Li G."/>
            <person name="Huang Y."/>
            <person name="Saxena R.K."/>
            <person name="Ji Y."/>
            <person name="Li M."/>
            <person name="Yan X."/>
            <person name="He Y."/>
            <person name="Liu Y."/>
            <person name="Wang X."/>
            <person name="Xiang C."/>
            <person name="Varshney R.K."/>
            <person name="Ding H."/>
            <person name="Gao S."/>
            <person name="Zong X."/>
        </authorList>
    </citation>
    <scope>NUCLEOTIDE SEQUENCE [LARGE SCALE GENOMIC DNA]</scope>
    <source>
        <strain evidence="3 4">cv. Zhongwan 6</strain>
    </source>
</reference>
<organism evidence="3 4">
    <name type="scientific">Pisum sativum</name>
    <name type="common">Garden pea</name>
    <name type="synonym">Lathyrus oleraceus</name>
    <dbReference type="NCBI Taxonomy" id="3888"/>
    <lineage>
        <taxon>Eukaryota</taxon>
        <taxon>Viridiplantae</taxon>
        <taxon>Streptophyta</taxon>
        <taxon>Embryophyta</taxon>
        <taxon>Tracheophyta</taxon>
        <taxon>Spermatophyta</taxon>
        <taxon>Magnoliopsida</taxon>
        <taxon>eudicotyledons</taxon>
        <taxon>Gunneridae</taxon>
        <taxon>Pentapetalae</taxon>
        <taxon>rosids</taxon>
        <taxon>fabids</taxon>
        <taxon>Fabales</taxon>
        <taxon>Fabaceae</taxon>
        <taxon>Papilionoideae</taxon>
        <taxon>50 kb inversion clade</taxon>
        <taxon>NPAAA clade</taxon>
        <taxon>Hologalegina</taxon>
        <taxon>IRL clade</taxon>
        <taxon>Fabeae</taxon>
        <taxon>Lathyrus</taxon>
    </lineage>
</organism>
<sequence length="186" mass="20581">MENYDDFDSNDVHSTYGDTSDVKLNDAMDDSYSVSSGYQSSDDGDDAGNIHNDDFVEEDAVVGDRLVETSTRMKLALYLIQSSNNVLLNDVMEKVAHYWDAQQNRRKALVKEIADHVAVSLEGVRDITITSHLIGDMSGSTIDESLSSSYKKLGCSVSGLEKNLNDYDMIVKYLGKTYDPVKVGDL</sequence>
<evidence type="ECO:0000259" key="2">
    <source>
        <dbReference type="PROSITE" id="PS51059"/>
    </source>
</evidence>
<evidence type="ECO:0000313" key="3">
    <source>
        <dbReference type="EMBL" id="KAI5401840.1"/>
    </source>
</evidence>
<name>A0A9D5ADP7_PEA</name>
<keyword evidence="4" id="KW-1185">Reference proteome</keyword>
<accession>A0A9D5ADP7</accession>
<dbReference type="InterPro" id="IPR012317">
    <property type="entry name" value="Poly(ADP-ribose)pol_cat_dom"/>
</dbReference>
<dbReference type="PROSITE" id="PS51059">
    <property type="entry name" value="PARP_CATALYTIC"/>
    <property type="match status" value="1"/>
</dbReference>
<evidence type="ECO:0000313" key="4">
    <source>
        <dbReference type="Proteomes" id="UP001058974"/>
    </source>
</evidence>
<protein>
    <recommendedName>
        <fullName evidence="2">PARP catalytic domain-containing protein</fullName>
    </recommendedName>
</protein>
<comment type="caution">
    <text evidence="3">The sequence shown here is derived from an EMBL/GenBank/DDBJ whole genome shotgun (WGS) entry which is preliminary data.</text>
</comment>
<dbReference type="Proteomes" id="UP001058974">
    <property type="component" value="Chromosome 6"/>
</dbReference>
<feature type="domain" description="PARP catalytic" evidence="2">
    <location>
        <begin position="144"/>
        <end position="186"/>
    </location>
</feature>
<dbReference type="EMBL" id="JAMSHJ010000006">
    <property type="protein sequence ID" value="KAI5401840.1"/>
    <property type="molecule type" value="Genomic_DNA"/>
</dbReference>
<evidence type="ECO:0000256" key="1">
    <source>
        <dbReference type="SAM" id="MobiDB-lite"/>
    </source>
</evidence>
<dbReference type="GO" id="GO:0003950">
    <property type="term" value="F:NAD+ poly-ADP-ribosyltransferase activity"/>
    <property type="evidence" value="ECO:0007669"/>
    <property type="project" value="InterPro"/>
</dbReference>
<gene>
    <name evidence="3" type="ORF">KIW84_066344</name>
</gene>
<feature type="region of interest" description="Disordered" evidence="1">
    <location>
        <begin position="33"/>
        <end position="52"/>
    </location>
</feature>
<proteinExistence type="predicted"/>
<feature type="region of interest" description="Disordered" evidence="1">
    <location>
        <begin position="1"/>
        <end position="20"/>
    </location>
</feature>
<dbReference type="Gramene" id="Psat06G0634400-T1">
    <property type="protein sequence ID" value="KAI5401840.1"/>
    <property type="gene ID" value="KIW84_066344"/>
</dbReference>